<feature type="compositionally biased region" description="Basic and acidic residues" evidence="1">
    <location>
        <begin position="1672"/>
        <end position="1686"/>
    </location>
</feature>
<accession>A0AAD9DCK3</accession>
<proteinExistence type="predicted"/>
<dbReference type="GO" id="GO:0016020">
    <property type="term" value="C:membrane"/>
    <property type="evidence" value="ECO:0007669"/>
    <property type="project" value="TreeGrafter"/>
</dbReference>
<keyword evidence="2" id="KW-0472">Membrane</keyword>
<feature type="region of interest" description="Disordered" evidence="1">
    <location>
        <begin position="1667"/>
        <end position="1692"/>
    </location>
</feature>
<name>A0AAD9DCK3_9STRA</name>
<keyword evidence="2 3" id="KW-0812">Transmembrane</keyword>
<evidence type="ECO:0000313" key="4">
    <source>
        <dbReference type="Proteomes" id="UP001224775"/>
    </source>
</evidence>
<dbReference type="EMBL" id="JATAAI010000011">
    <property type="protein sequence ID" value="KAK1742601.1"/>
    <property type="molecule type" value="Genomic_DNA"/>
</dbReference>
<evidence type="ECO:0000313" key="3">
    <source>
        <dbReference type="EMBL" id="KAK1742601.1"/>
    </source>
</evidence>
<keyword evidence="4" id="KW-1185">Reference proteome</keyword>
<evidence type="ECO:0000256" key="1">
    <source>
        <dbReference type="SAM" id="MobiDB-lite"/>
    </source>
</evidence>
<feature type="region of interest" description="Disordered" evidence="1">
    <location>
        <begin position="1317"/>
        <end position="1342"/>
    </location>
</feature>
<protein>
    <submittedName>
        <fullName evidence="3">Transmembrane protein 131-like protein</fullName>
    </submittedName>
</protein>
<gene>
    <name evidence="3" type="ORF">QTG54_007166</name>
</gene>
<reference evidence="3" key="1">
    <citation type="submission" date="2023-06" db="EMBL/GenBank/DDBJ databases">
        <title>Survivors Of The Sea: Transcriptome response of Skeletonema marinoi to long-term dormancy.</title>
        <authorList>
            <person name="Pinder M.I.M."/>
            <person name="Kourtchenko O."/>
            <person name="Robertson E.K."/>
            <person name="Larsson T."/>
            <person name="Maumus F."/>
            <person name="Osuna-Cruz C.M."/>
            <person name="Vancaester E."/>
            <person name="Stenow R."/>
            <person name="Vandepoele K."/>
            <person name="Ploug H."/>
            <person name="Bruchert V."/>
            <person name="Godhe A."/>
            <person name="Topel M."/>
        </authorList>
    </citation>
    <scope>NUCLEOTIDE SEQUENCE</scope>
    <source>
        <strain evidence="3">R05AC</strain>
    </source>
</reference>
<feature type="transmembrane region" description="Helical" evidence="2">
    <location>
        <begin position="7"/>
        <end position="30"/>
    </location>
</feature>
<dbReference type="PANTHER" id="PTHR22050:SF0">
    <property type="entry name" value="TRANSMEMBRANE PROTEIN 131 HOMOLOG"/>
    <property type="match status" value="1"/>
</dbReference>
<sequence length="1921" mass="210566">MRRLVPFLIAAIMASFPSSFFLLLIGPLIINSGGISCTSANHCNNHGGGALTGVSAVMAYTATPSRTMTSTAAVMMASSSLSSSSSFTGGGLSGASATEVNFNMVQISATSEPVNRISNHGELSLGDNQRLKVEVLGGSPHCTFSMVEFTNTHETKDCIIHSTYIAPTAVFPQQEHDPKPHMQSASPIFNVEFPPERALHVRPKSSAVVPVSVFPRWRKPYEDVPHRSHHPPDSNHAMYGILDGGATSLRMNGTASLHDDAILTDTLDIIQHAPPSEKYDEAFLSKHQIYETIVANTSWGFFHMKVPTVCSPPSKEYEYGLPNNLIFLDGGGGWYARRNTTPTAELAHLFGDNTIMPAKDPSDPFVYNIYMNNPSEKEVRIVEVFTTKPDLVGMEMRCNKTYNASVYYPLIGSRILPRRNNIYVGTVRLFPENFQSKMLSSMQELGFLVIRTNVGLFATALDFIPSHSKEREYVLTVSENYTTLPGIHLIRDHIVDASMKNITKSAEVEKPSIDDDITTSPLSVIKSYRLPEQNSESRTSFMTTLLKNRRINPHKEEYVPNTPVLEVSPYNIDFGIITSGSRIVGVPISLANPTNVPIRLIRMSVVMKTVMGKGVNITELANESHRLEIGVGYHDYPSIHGIESVSTNSTTGREDLAFSFEISIPARNMVQNALNIWCKFTATPGETILPRSYEGSVIFRVTHSKEGAYQNWEEQFLRFGEGSEGVNYATKVDFKGSILPGAFGISPESLMFPTHHSMLPAISRHTKIKSVLSDTQEYYDRDLDVMNNFGVPISITAMHLHEPTTDYCRNRFSTPAFEKGKNVSGNWQTAAEGEKWKGLTVRYHIQDDTNMGPFPGQCILTFETDKVGNQSLPLVIYTGNLIAEIERPDSSRVIPTCFEDGEKNGMACVNEWSALTPEGGVLRSALRDMRKGRDSWPRPCGGMKSVEQYFRSLSSYSRNCDFLKPVIVPFGPVSAGSVVKRSFYLTNLNPLPVEVTAATAVIGNMGVSIGHVPIYMPDMLNEAKGNVDLKLFLQQSTFAQDVIFSKLQHKADISLSDRAKGGELESWFYRQRVIQAASNVTFLANISEVQEMRCSGGFVLSTDGSFAESFTSKQSASEKISIPAAGVARFEISVRIQERSVLKNDVTPFVSTGLVLETNYGQNMPIVITYRALSGQLELKPSTNVRSSFYCGLSYEDASKTCSFPCPSRSSQDCPGEMGCWAYTTCGADKDDVDEDKTSDMSSARNNSEVLVPGEPLTVEVPITLRDISNVVLPFNNGISLSIESTFSHDILLSEVQSCNKWFSVFIPSINGTGTDSGDNSSRFLPIKGRNENKSSSSEQSSSLSSFGTVYSALTCSHPSKDNSFYACALEWLERRDHIQPSGCGLPEVPFIKFNDTDVKSVKSSAITAIRDVVTFLSVRYASNTSSPTTDGTGEYIKATRVKMFEIARSAWDEIVSLGLNVVTGDISAKTLYVSPESSSEIASIEKSQDNGEVVNDENTLLTIPMPSVLLRSTLDIPKLFAGGSAEEPDLLKFETAHVGETTNLNVPLRNPTGMTVRVRLTAAEIAGGNDEDDMSNNVFVQSSPSEYHPWWTGGSYWMSDNVGNLISATHNVTIKSGAGAFVSLLNPALHTMSSFVLGCGRRCSISNEVDSTVEEKLYSAVGAASGSDSELFGHPHDKASLEQGKKSTPHQVLGLSDPPPFSLGRSSLNELVLPPYGTGTLGPVTFRPSSRSDFSGSLYIENSLTGIEEVKLHGSGGWENLAFVDDDTILGEGGDVEYRFGRSALVFSGSSSTERDSVVKSFVLLNQGDFPVKIDSVSMASSEVKHFTHKRQHPSFSFRPDGLLSFWSDWTRSPKCSSRGFSLLGCSDEPSFSLWNSAKQLIRASGKPGQDQEKPFEDSFELLPNENKTFYVEHRPIALL</sequence>
<dbReference type="PANTHER" id="PTHR22050">
    <property type="entry name" value="RW1 PROTEIN HOMOLOG"/>
    <property type="match status" value="1"/>
</dbReference>
<evidence type="ECO:0000256" key="2">
    <source>
        <dbReference type="SAM" id="Phobius"/>
    </source>
</evidence>
<keyword evidence="2" id="KW-1133">Transmembrane helix</keyword>
<organism evidence="3 4">
    <name type="scientific">Skeletonema marinoi</name>
    <dbReference type="NCBI Taxonomy" id="267567"/>
    <lineage>
        <taxon>Eukaryota</taxon>
        <taxon>Sar</taxon>
        <taxon>Stramenopiles</taxon>
        <taxon>Ochrophyta</taxon>
        <taxon>Bacillariophyta</taxon>
        <taxon>Coscinodiscophyceae</taxon>
        <taxon>Thalassiosirophycidae</taxon>
        <taxon>Thalassiosirales</taxon>
        <taxon>Skeletonemataceae</taxon>
        <taxon>Skeletonema</taxon>
        <taxon>Skeletonema marinoi-dohrnii complex</taxon>
    </lineage>
</organism>
<comment type="caution">
    <text evidence="3">The sequence shown here is derived from an EMBL/GenBank/DDBJ whole genome shotgun (WGS) entry which is preliminary data.</text>
</comment>
<dbReference type="InterPro" id="IPR039877">
    <property type="entry name" value="TMEM131-like"/>
</dbReference>
<dbReference type="Proteomes" id="UP001224775">
    <property type="component" value="Unassembled WGS sequence"/>
</dbReference>